<dbReference type="AlphaFoldDB" id="A0A4Y9XP46"/>
<proteinExistence type="predicted"/>
<dbReference type="EMBL" id="SEOQ01001419">
    <property type="protein sequence ID" value="TFY51875.1"/>
    <property type="molecule type" value="Genomic_DNA"/>
</dbReference>
<evidence type="ECO:0000256" key="1">
    <source>
        <dbReference type="SAM" id="MobiDB-lite"/>
    </source>
</evidence>
<accession>A0A4Y9XP46</accession>
<evidence type="ECO:0000313" key="3">
    <source>
        <dbReference type="Proteomes" id="UP000298327"/>
    </source>
</evidence>
<gene>
    <name evidence="2" type="ORF">EVG20_g10801</name>
</gene>
<organism evidence="2 3">
    <name type="scientific">Dentipellis fragilis</name>
    <dbReference type="NCBI Taxonomy" id="205917"/>
    <lineage>
        <taxon>Eukaryota</taxon>
        <taxon>Fungi</taxon>
        <taxon>Dikarya</taxon>
        <taxon>Basidiomycota</taxon>
        <taxon>Agaricomycotina</taxon>
        <taxon>Agaricomycetes</taxon>
        <taxon>Russulales</taxon>
        <taxon>Hericiaceae</taxon>
        <taxon>Dentipellis</taxon>
    </lineage>
</organism>
<name>A0A4Y9XP46_9AGAM</name>
<dbReference type="Proteomes" id="UP000298327">
    <property type="component" value="Unassembled WGS sequence"/>
</dbReference>
<protein>
    <submittedName>
        <fullName evidence="2">Uncharacterized protein</fullName>
    </submittedName>
</protein>
<sequence>MTFTIADTRILDADWYPAQTHTPQRLMERPLSVLIIPAPTGRWRPHVRPACTPRLAAAPDHNATISCTETCPPSPSPSPSGSPSRVSAPIPAPSGLCSDGDRRAMAKKISMPPAALLEPGRDDDYDMYTASVSLSTLDVFGILVCPRLGSASACVSLSAPTSNALLLTFSAFGARCSRFQLQLPAIFVDVFRITYPIPSSSLLNRPRGPKCWSMVWYVCRSVPPTPARLPRKT</sequence>
<reference evidence="2 3" key="1">
    <citation type="submission" date="2019-02" db="EMBL/GenBank/DDBJ databases">
        <title>Genome sequencing of the rare red list fungi Dentipellis fragilis.</title>
        <authorList>
            <person name="Buettner E."/>
            <person name="Kellner H."/>
        </authorList>
    </citation>
    <scope>NUCLEOTIDE SEQUENCE [LARGE SCALE GENOMIC DNA]</scope>
    <source>
        <strain evidence="2 3">DSM 105465</strain>
    </source>
</reference>
<keyword evidence="3" id="KW-1185">Reference proteome</keyword>
<comment type="caution">
    <text evidence="2">The sequence shown here is derived from an EMBL/GenBank/DDBJ whole genome shotgun (WGS) entry which is preliminary data.</text>
</comment>
<evidence type="ECO:0000313" key="2">
    <source>
        <dbReference type="EMBL" id="TFY51875.1"/>
    </source>
</evidence>
<feature type="region of interest" description="Disordered" evidence="1">
    <location>
        <begin position="68"/>
        <end position="96"/>
    </location>
</feature>